<evidence type="ECO:0000313" key="9">
    <source>
        <dbReference type="EMBL" id="KAH0547737.1"/>
    </source>
</evidence>
<protein>
    <recommendedName>
        <fullName evidence="8">WSC domain-containing protein</fullName>
    </recommendedName>
</protein>
<evidence type="ECO:0000256" key="5">
    <source>
        <dbReference type="ARBA" id="ARBA00023136"/>
    </source>
</evidence>
<organism evidence="9 10">
    <name type="scientific">Trichoglossum hirsutum</name>
    <dbReference type="NCBI Taxonomy" id="265104"/>
    <lineage>
        <taxon>Eukaryota</taxon>
        <taxon>Fungi</taxon>
        <taxon>Dikarya</taxon>
        <taxon>Ascomycota</taxon>
        <taxon>Pezizomycotina</taxon>
        <taxon>Geoglossomycetes</taxon>
        <taxon>Geoglossales</taxon>
        <taxon>Geoglossaceae</taxon>
        <taxon>Trichoglossum</taxon>
    </lineage>
</organism>
<evidence type="ECO:0000256" key="6">
    <source>
        <dbReference type="ARBA" id="ARBA00023180"/>
    </source>
</evidence>
<accession>A0A9P8IIJ6</accession>
<dbReference type="EMBL" id="JAGHQM010003211">
    <property type="protein sequence ID" value="KAH0547737.1"/>
    <property type="molecule type" value="Genomic_DNA"/>
</dbReference>
<evidence type="ECO:0000256" key="1">
    <source>
        <dbReference type="ARBA" id="ARBA00004167"/>
    </source>
</evidence>
<evidence type="ECO:0000256" key="7">
    <source>
        <dbReference type="SAM" id="Phobius"/>
    </source>
</evidence>
<evidence type="ECO:0000256" key="3">
    <source>
        <dbReference type="ARBA" id="ARBA00022729"/>
    </source>
</evidence>
<proteinExistence type="predicted"/>
<evidence type="ECO:0000256" key="2">
    <source>
        <dbReference type="ARBA" id="ARBA00022692"/>
    </source>
</evidence>
<comment type="subcellular location">
    <subcellularLocation>
        <location evidence="1">Membrane</location>
        <topology evidence="1">Single-pass membrane protein</topology>
    </subcellularLocation>
</comment>
<keyword evidence="5 7" id="KW-0472">Membrane</keyword>
<dbReference type="AlphaFoldDB" id="A0A9P8IIJ6"/>
<evidence type="ECO:0000256" key="4">
    <source>
        <dbReference type="ARBA" id="ARBA00022989"/>
    </source>
</evidence>
<keyword evidence="6" id="KW-0325">Glycoprotein</keyword>
<gene>
    <name evidence="9" type="ORF">GP486_008410</name>
</gene>
<sequence>MADADAVPEPVPSGPLKTIVYVACYSSSDPLEDQGPYTYQSSGWCQDLCVNKLNKPVMGLSEGSDCWCGSKLPANSSKVDDSKCNVPCNGYDKDKCGGTDYWSVSLTGLQANVDSIDAPSSSPSGSKSAGPSVVTLGGSTVVVTASGSSSSGKSSGSKAGIAAGVVVGIIVVGAIIGGAWFYLRARKRRALEEEYRRNATINSFTKPGSASSISDSRLEPSVMMQRRMSDGSIADNQDYSRRILK</sequence>
<name>A0A9P8IIJ6_9PEZI</name>
<dbReference type="Proteomes" id="UP000750711">
    <property type="component" value="Unassembled WGS sequence"/>
</dbReference>
<feature type="non-terminal residue" evidence="9">
    <location>
        <position position="245"/>
    </location>
</feature>
<dbReference type="InterPro" id="IPR051836">
    <property type="entry name" value="Kremen_rcpt"/>
</dbReference>
<feature type="domain" description="WSC" evidence="8">
    <location>
        <begin position="18"/>
        <end position="108"/>
    </location>
</feature>
<reference evidence="9" key="1">
    <citation type="submission" date="2021-03" db="EMBL/GenBank/DDBJ databases">
        <title>Comparative genomics and phylogenomic investigation of the class Geoglossomycetes provide insights into ecological specialization and systematics.</title>
        <authorList>
            <person name="Melie T."/>
            <person name="Pirro S."/>
            <person name="Miller A.N."/>
            <person name="Quandt A."/>
        </authorList>
    </citation>
    <scope>NUCLEOTIDE SEQUENCE</scope>
    <source>
        <strain evidence="9">CAQ_001_2017</strain>
    </source>
</reference>
<dbReference type="SMART" id="SM00321">
    <property type="entry name" value="WSC"/>
    <property type="match status" value="1"/>
</dbReference>
<dbReference type="PROSITE" id="PS51212">
    <property type="entry name" value="WSC"/>
    <property type="match status" value="1"/>
</dbReference>
<keyword evidence="10" id="KW-1185">Reference proteome</keyword>
<comment type="caution">
    <text evidence="9">The sequence shown here is derived from an EMBL/GenBank/DDBJ whole genome shotgun (WGS) entry which is preliminary data.</text>
</comment>
<keyword evidence="4 7" id="KW-1133">Transmembrane helix</keyword>
<dbReference type="PANTHER" id="PTHR24269">
    <property type="entry name" value="KREMEN PROTEIN"/>
    <property type="match status" value="1"/>
</dbReference>
<dbReference type="GO" id="GO:0005886">
    <property type="term" value="C:plasma membrane"/>
    <property type="evidence" value="ECO:0007669"/>
    <property type="project" value="TreeGrafter"/>
</dbReference>
<keyword evidence="3" id="KW-0732">Signal</keyword>
<dbReference type="Pfam" id="PF01822">
    <property type="entry name" value="WSC"/>
    <property type="match status" value="1"/>
</dbReference>
<evidence type="ECO:0000313" key="10">
    <source>
        <dbReference type="Proteomes" id="UP000750711"/>
    </source>
</evidence>
<keyword evidence="2 7" id="KW-0812">Transmembrane</keyword>
<dbReference type="InterPro" id="IPR002889">
    <property type="entry name" value="WSC_carb-bd"/>
</dbReference>
<dbReference type="PANTHER" id="PTHR24269:SF23">
    <property type="entry name" value="PLASMA MEMBRANE SENSOR TRANSDUCER (EUROFUNG)"/>
    <property type="match status" value="1"/>
</dbReference>
<feature type="transmembrane region" description="Helical" evidence="7">
    <location>
        <begin position="159"/>
        <end position="183"/>
    </location>
</feature>
<evidence type="ECO:0000259" key="8">
    <source>
        <dbReference type="PROSITE" id="PS51212"/>
    </source>
</evidence>